<evidence type="ECO:0000256" key="11">
    <source>
        <dbReference type="ARBA" id="ARBA00048988"/>
    </source>
</evidence>
<keyword evidence="1 12" id="KW-0639">Primosome</keyword>
<dbReference type="PANTHER" id="PTHR30580">
    <property type="entry name" value="PRIMOSOMAL PROTEIN N"/>
    <property type="match status" value="1"/>
</dbReference>
<dbReference type="Pfam" id="PF00270">
    <property type="entry name" value="DEAD"/>
    <property type="match status" value="1"/>
</dbReference>
<evidence type="ECO:0000256" key="3">
    <source>
        <dbReference type="ARBA" id="ARBA00022723"/>
    </source>
</evidence>
<evidence type="ECO:0000256" key="7">
    <source>
        <dbReference type="ARBA" id="ARBA00022833"/>
    </source>
</evidence>
<protein>
    <recommendedName>
        <fullName evidence="12">Replication restart protein PriA</fullName>
    </recommendedName>
    <alternativeName>
        <fullName evidence="12">ATP-dependent DNA helicase PriA</fullName>
        <ecNumber evidence="12">5.6.2.4</ecNumber>
    </alternativeName>
    <alternativeName>
        <fullName evidence="12">DNA 3'-5' helicase PriA</fullName>
    </alternativeName>
</protein>
<dbReference type="GO" id="GO:1990077">
    <property type="term" value="C:primosome complex"/>
    <property type="evidence" value="ECO:0007669"/>
    <property type="project" value="UniProtKB-UniRule"/>
</dbReference>
<keyword evidence="2 12" id="KW-0235">DNA replication</keyword>
<evidence type="ECO:0000259" key="13">
    <source>
        <dbReference type="PROSITE" id="PS51192"/>
    </source>
</evidence>
<feature type="binding site" evidence="12">
    <location>
        <position position="442"/>
    </location>
    <ligand>
        <name>Zn(2+)</name>
        <dbReference type="ChEBI" id="CHEBI:29105"/>
        <label>1</label>
    </ligand>
</feature>
<keyword evidence="4 12" id="KW-0547">Nucleotide-binding</keyword>
<keyword evidence="6 12" id="KW-0347">Helicase</keyword>
<dbReference type="CDD" id="cd18804">
    <property type="entry name" value="SF2_C_priA"/>
    <property type="match status" value="1"/>
</dbReference>
<feature type="domain" description="Helicase ATP-binding" evidence="13">
    <location>
        <begin position="217"/>
        <end position="383"/>
    </location>
</feature>
<dbReference type="Gene3D" id="3.40.50.300">
    <property type="entry name" value="P-loop containing nucleotide triphosphate hydrolases"/>
    <property type="match status" value="2"/>
</dbReference>
<dbReference type="CDD" id="cd17929">
    <property type="entry name" value="DEXHc_priA"/>
    <property type="match status" value="1"/>
</dbReference>
<dbReference type="EC" id="5.6.2.4" evidence="12"/>
<dbReference type="HAMAP" id="MF_00983">
    <property type="entry name" value="PriA"/>
    <property type="match status" value="1"/>
</dbReference>
<dbReference type="AlphaFoldDB" id="A0A433ZY31"/>
<keyword evidence="3 12" id="KW-0479">Metal-binding</keyword>
<evidence type="ECO:0000313" key="16">
    <source>
        <dbReference type="Proteomes" id="UP000286908"/>
    </source>
</evidence>
<feature type="binding site" evidence="12">
    <location>
        <position position="472"/>
    </location>
    <ligand>
        <name>Zn(2+)</name>
        <dbReference type="ChEBI" id="CHEBI:29105"/>
        <label>2</label>
    </ligand>
</feature>
<keyword evidence="5 12" id="KW-0378">Hydrolase</keyword>
<evidence type="ECO:0000256" key="10">
    <source>
        <dbReference type="ARBA" id="ARBA00023235"/>
    </source>
</evidence>
<dbReference type="GO" id="GO:0008270">
    <property type="term" value="F:zinc ion binding"/>
    <property type="evidence" value="ECO:0007669"/>
    <property type="project" value="UniProtKB-UniRule"/>
</dbReference>
<dbReference type="FunFam" id="3.40.50.300:FF:000489">
    <property type="entry name" value="Primosome assembly protein PriA"/>
    <property type="match status" value="1"/>
</dbReference>
<keyword evidence="9 12" id="KW-0238">DNA-binding</keyword>
<dbReference type="Pfam" id="PF00271">
    <property type="entry name" value="Helicase_C"/>
    <property type="match status" value="1"/>
</dbReference>
<comment type="caution">
    <text evidence="15">The sequence shown here is derived from an EMBL/GenBank/DDBJ whole genome shotgun (WGS) entry which is preliminary data.</text>
</comment>
<dbReference type="NCBIfam" id="NF004067">
    <property type="entry name" value="PRK05580.1-4"/>
    <property type="match status" value="1"/>
</dbReference>
<comment type="similarity">
    <text evidence="12">Belongs to the helicase family. PriA subfamily.</text>
</comment>
<evidence type="ECO:0000259" key="14">
    <source>
        <dbReference type="PROSITE" id="PS51194"/>
    </source>
</evidence>
<keyword evidence="7 12" id="KW-0862">Zinc</keyword>
<dbReference type="Pfam" id="PF21213">
    <property type="entry name" value="WHD_PriA"/>
    <property type="match status" value="1"/>
</dbReference>
<dbReference type="PROSITE" id="PS51194">
    <property type="entry name" value="HELICASE_CTER"/>
    <property type="match status" value="1"/>
</dbReference>
<evidence type="ECO:0000256" key="4">
    <source>
        <dbReference type="ARBA" id="ARBA00022741"/>
    </source>
</evidence>
<sequence length="738" mass="82993">MMDIIMTVVRVILPVPLTQTFDYLLPDNMPRPVPGARVIVPFGRQKQAVGIVAELAETSTFSPEKLKPVIACPDDDTLFLGDLWPLLNWAAQYYHYPLGEVLFHAMPILLRQGKEAAFAPLWRWEVTPEGREIDIHTLKRSPKQQQALACLRRQPVYRHQTAEFELSDSALQGLKKKNLITLNDVQPENKPWQPGFAVTGERLKLNTEQATAVGAIRAEQHQFSPWLLDGVTGSGKTEVYLSVLENVLAEGRQALVLVPEIGLTPQTIARFRARFQAPVDILHSGMNDSERLAVWLRAKRGETAIVIGTRSALFTPFTSLGIIIIDEEHDGSYKQQDGWRYHARDLAVFRAKKNDIPIVMGTATPSLETLFNVRQKKYKVLPLTQRAGNAQLADQHLLDLKGLPLTAGLSPPLIKRIRHHLAADNQVILFLNRRGFSPAMLCHECGWIAECPRCDHFYTLHQNHRMLRCHQCDSQRPVPKQCPQCGSTQLVPVGLGTEQLEESITPLFPDVPVTRLDRDTTSRKGELEQHLADVHQGGARILIGTQMLAKGHHFPDVTLVALLDVDGALFSGDFRAAERFAQLYTQVSGRAGRAGKRGEVILQTHHPEHPLLTVLLEKGYAAFAAQALNERQSVCLPPYTSQVMIRAEDQNNQRANAFLQAVRQLFESHPLRDEHFWLMGPLPAIQAKRGGRFRWQLLLQHPSRSQLQKIVAQAIPYIQQMPESRKVRWSVDVDPTDG</sequence>
<comment type="cofactor">
    <cofactor evidence="12">
        <name>Zn(2+)</name>
        <dbReference type="ChEBI" id="CHEBI:29105"/>
    </cofactor>
    <text evidence="12">Binds 2 zinc ions per subunit.</text>
</comment>
<dbReference type="GO" id="GO:0003677">
    <property type="term" value="F:DNA binding"/>
    <property type="evidence" value="ECO:0007669"/>
    <property type="project" value="UniProtKB-UniRule"/>
</dbReference>
<dbReference type="GO" id="GO:0006269">
    <property type="term" value="P:DNA replication, synthesis of primer"/>
    <property type="evidence" value="ECO:0007669"/>
    <property type="project" value="UniProtKB-KW"/>
</dbReference>
<dbReference type="InterPro" id="IPR014001">
    <property type="entry name" value="Helicase_ATP-bd"/>
</dbReference>
<dbReference type="InterPro" id="IPR027417">
    <property type="entry name" value="P-loop_NTPase"/>
</dbReference>
<proteinExistence type="inferred from homology"/>
<keyword evidence="10 12" id="KW-0413">Isomerase</keyword>
<dbReference type="SMART" id="SM00490">
    <property type="entry name" value="HELICc"/>
    <property type="match status" value="1"/>
</dbReference>
<dbReference type="InterPro" id="IPR001650">
    <property type="entry name" value="Helicase_C-like"/>
</dbReference>
<accession>A0A433ZY31</accession>
<dbReference type="GO" id="GO:0016887">
    <property type="term" value="F:ATP hydrolysis activity"/>
    <property type="evidence" value="ECO:0007669"/>
    <property type="project" value="RHEA"/>
</dbReference>
<dbReference type="GO" id="GO:0006270">
    <property type="term" value="P:DNA replication initiation"/>
    <property type="evidence" value="ECO:0007669"/>
    <property type="project" value="TreeGrafter"/>
</dbReference>
<dbReference type="Pfam" id="PF18074">
    <property type="entry name" value="PriA_C"/>
    <property type="match status" value="1"/>
</dbReference>
<dbReference type="Pfam" id="PF18319">
    <property type="entry name" value="Zn_ribbon_PriA"/>
    <property type="match status" value="1"/>
</dbReference>
<dbReference type="OrthoDB" id="9759544at2"/>
<organism evidence="15 16">
    <name type="scientific">Morganella morganii</name>
    <name type="common">Proteus morganii</name>
    <dbReference type="NCBI Taxonomy" id="582"/>
    <lineage>
        <taxon>Bacteria</taxon>
        <taxon>Pseudomonadati</taxon>
        <taxon>Pseudomonadota</taxon>
        <taxon>Gammaproteobacteria</taxon>
        <taxon>Enterobacterales</taxon>
        <taxon>Morganellaceae</taxon>
        <taxon>Morganella</taxon>
    </lineage>
</organism>
<dbReference type="NCBIfam" id="TIGR00595">
    <property type="entry name" value="priA"/>
    <property type="match status" value="1"/>
</dbReference>
<feature type="binding site" evidence="12">
    <location>
        <position position="454"/>
    </location>
    <ligand>
        <name>Zn(2+)</name>
        <dbReference type="ChEBI" id="CHEBI:29105"/>
        <label>2</label>
    </ligand>
</feature>
<keyword evidence="8 12" id="KW-0067">ATP-binding</keyword>
<dbReference type="NCBIfam" id="NF004065">
    <property type="entry name" value="PRK05580.1-1"/>
    <property type="match status" value="1"/>
</dbReference>
<evidence type="ECO:0000256" key="5">
    <source>
        <dbReference type="ARBA" id="ARBA00022801"/>
    </source>
</evidence>
<dbReference type="InterPro" id="IPR042115">
    <property type="entry name" value="PriA_3primeBD_sf"/>
</dbReference>
<dbReference type="InterPro" id="IPR041236">
    <property type="entry name" value="PriA_C"/>
</dbReference>
<feature type="binding site" evidence="12">
    <location>
        <position position="485"/>
    </location>
    <ligand>
        <name>Zn(2+)</name>
        <dbReference type="ChEBI" id="CHEBI:29105"/>
        <label>1</label>
    </ligand>
</feature>
<dbReference type="PROSITE" id="PS51192">
    <property type="entry name" value="HELICASE_ATP_BIND_1"/>
    <property type="match status" value="1"/>
</dbReference>
<dbReference type="Proteomes" id="UP000286908">
    <property type="component" value="Unassembled WGS sequence"/>
</dbReference>
<feature type="binding site" evidence="12">
    <location>
        <position position="469"/>
    </location>
    <ligand>
        <name>Zn(2+)</name>
        <dbReference type="ChEBI" id="CHEBI:29105"/>
        <label>2</label>
    </ligand>
</feature>
<evidence type="ECO:0000256" key="2">
    <source>
        <dbReference type="ARBA" id="ARBA00022705"/>
    </source>
</evidence>
<dbReference type="GO" id="GO:0005524">
    <property type="term" value="F:ATP binding"/>
    <property type="evidence" value="ECO:0007669"/>
    <property type="project" value="UniProtKB-UniRule"/>
</dbReference>
<comment type="function">
    <text evidence="12">Initiates the restart of stalled replication forks, which reloads the replicative helicase on sites other than the origin of replication. Recognizes and binds to abandoned replication forks and remodels them to uncover a helicase loading site. Promotes assembly of the primosome at these replication forks.</text>
</comment>
<evidence type="ECO:0000256" key="9">
    <source>
        <dbReference type="ARBA" id="ARBA00023125"/>
    </source>
</evidence>
<dbReference type="InterPro" id="IPR041222">
    <property type="entry name" value="PriA_3primeBD"/>
</dbReference>
<dbReference type="Gene3D" id="3.40.1440.60">
    <property type="entry name" value="PriA, 3(prime) DNA-binding domain"/>
    <property type="match status" value="1"/>
</dbReference>
<evidence type="ECO:0000256" key="1">
    <source>
        <dbReference type="ARBA" id="ARBA00022515"/>
    </source>
</evidence>
<reference evidence="15 16" key="1">
    <citation type="submission" date="2017-08" db="EMBL/GenBank/DDBJ databases">
        <title>Draft genome sequence of pheromone producing symbiont Morganella morganii, of the female New Zealand grass grub Costelytra giveni.</title>
        <authorList>
            <person name="Laugraud A."/>
            <person name="Young S.D."/>
            <person name="Hurst M.H."/>
        </authorList>
    </citation>
    <scope>NUCLEOTIDE SEQUENCE [LARGE SCALE GENOMIC DNA]</scope>
    <source>
        <strain evidence="15 16">MMsCG</strain>
    </source>
</reference>
<dbReference type="InterPro" id="IPR005259">
    <property type="entry name" value="PriA"/>
</dbReference>
<feature type="binding site" evidence="12">
    <location>
        <position position="451"/>
    </location>
    <ligand>
        <name>Zn(2+)</name>
        <dbReference type="ChEBI" id="CHEBI:29105"/>
        <label>2</label>
    </ligand>
</feature>
<feature type="domain" description="Helicase C-terminal" evidence="14">
    <location>
        <begin position="477"/>
        <end position="644"/>
    </location>
</feature>
<dbReference type="InterPro" id="IPR011545">
    <property type="entry name" value="DEAD/DEAH_box_helicase_dom"/>
</dbReference>
<dbReference type="PANTHER" id="PTHR30580:SF0">
    <property type="entry name" value="PRIMOSOMAL PROTEIN N"/>
    <property type="match status" value="1"/>
</dbReference>
<evidence type="ECO:0000313" key="15">
    <source>
        <dbReference type="EMBL" id="RUT67022.1"/>
    </source>
</evidence>
<dbReference type="SUPFAM" id="SSF52540">
    <property type="entry name" value="P-loop containing nucleoside triphosphate hydrolases"/>
    <property type="match status" value="1"/>
</dbReference>
<dbReference type="Pfam" id="PF17764">
    <property type="entry name" value="PriA_3primeBD"/>
    <property type="match status" value="1"/>
</dbReference>
<feature type="binding site" evidence="12">
    <location>
        <position position="482"/>
    </location>
    <ligand>
        <name>Zn(2+)</name>
        <dbReference type="ChEBI" id="CHEBI:29105"/>
        <label>1</label>
    </ligand>
</feature>
<comment type="catalytic activity">
    <reaction evidence="12">
        <text>Couples ATP hydrolysis with the unwinding of duplex DNA by translocating in the 3'-5' direction.</text>
        <dbReference type="EC" id="5.6.2.4"/>
    </reaction>
</comment>
<gene>
    <name evidence="12" type="primary">priA</name>
    <name evidence="15" type="ORF">CKG00_11995</name>
</gene>
<dbReference type="FunFam" id="3.40.1440.60:FF:000001">
    <property type="entry name" value="Primosomal protein N"/>
    <property type="match status" value="1"/>
</dbReference>
<dbReference type="SMART" id="SM00487">
    <property type="entry name" value="DEXDc"/>
    <property type="match status" value="1"/>
</dbReference>
<comment type="subunit">
    <text evidence="12">Component of the replication restart primosome.</text>
</comment>
<comment type="catalytic activity">
    <reaction evidence="11 12">
        <text>ATP + H2O = ADP + phosphate + H(+)</text>
        <dbReference type="Rhea" id="RHEA:13065"/>
        <dbReference type="ChEBI" id="CHEBI:15377"/>
        <dbReference type="ChEBI" id="CHEBI:15378"/>
        <dbReference type="ChEBI" id="CHEBI:30616"/>
        <dbReference type="ChEBI" id="CHEBI:43474"/>
        <dbReference type="ChEBI" id="CHEBI:456216"/>
        <dbReference type="EC" id="5.6.2.4"/>
    </reaction>
</comment>
<evidence type="ECO:0000256" key="12">
    <source>
        <dbReference type="HAMAP-Rule" id="MF_00983"/>
    </source>
</evidence>
<name>A0A433ZY31_MORMO</name>
<dbReference type="InterPro" id="IPR040498">
    <property type="entry name" value="PriA_CRR"/>
</dbReference>
<dbReference type="GO" id="GO:0006302">
    <property type="term" value="P:double-strand break repair"/>
    <property type="evidence" value="ECO:0007669"/>
    <property type="project" value="InterPro"/>
</dbReference>
<dbReference type="EMBL" id="NRQY01000001">
    <property type="protein sequence ID" value="RUT67022.1"/>
    <property type="molecule type" value="Genomic_DNA"/>
</dbReference>
<evidence type="ECO:0000256" key="6">
    <source>
        <dbReference type="ARBA" id="ARBA00022806"/>
    </source>
</evidence>
<evidence type="ECO:0000256" key="8">
    <source>
        <dbReference type="ARBA" id="ARBA00022840"/>
    </source>
</evidence>
<dbReference type="GO" id="GO:0006310">
    <property type="term" value="P:DNA recombination"/>
    <property type="evidence" value="ECO:0007669"/>
    <property type="project" value="InterPro"/>
</dbReference>
<dbReference type="GO" id="GO:0043138">
    <property type="term" value="F:3'-5' DNA helicase activity"/>
    <property type="evidence" value="ECO:0007669"/>
    <property type="project" value="UniProtKB-EC"/>
</dbReference>
<feature type="binding site" evidence="12">
    <location>
        <position position="445"/>
    </location>
    <ligand>
        <name>Zn(2+)</name>
        <dbReference type="ChEBI" id="CHEBI:29105"/>
        <label>1</label>
    </ligand>
</feature>
<dbReference type="InterPro" id="IPR048949">
    <property type="entry name" value="WHD_PriA"/>
</dbReference>